<evidence type="ECO:0000313" key="1">
    <source>
        <dbReference type="EMBL" id="KAJ8617137.1"/>
    </source>
</evidence>
<evidence type="ECO:0000313" key="2">
    <source>
        <dbReference type="Proteomes" id="UP001234297"/>
    </source>
</evidence>
<accession>A0ACC2K823</accession>
<proteinExistence type="predicted"/>
<comment type="caution">
    <text evidence="1">The sequence shown here is derived from an EMBL/GenBank/DDBJ whole genome shotgun (WGS) entry which is preliminary data.</text>
</comment>
<reference evidence="1 2" key="1">
    <citation type="journal article" date="2022" name="Hortic Res">
        <title>A haplotype resolved chromosomal level avocado genome allows analysis of novel avocado genes.</title>
        <authorList>
            <person name="Nath O."/>
            <person name="Fletcher S.J."/>
            <person name="Hayward A."/>
            <person name="Shaw L.M."/>
            <person name="Masouleh A.K."/>
            <person name="Furtado A."/>
            <person name="Henry R.J."/>
            <person name="Mitter N."/>
        </authorList>
    </citation>
    <scope>NUCLEOTIDE SEQUENCE [LARGE SCALE GENOMIC DNA]</scope>
    <source>
        <strain evidence="2">cv. Hass</strain>
    </source>
</reference>
<name>A0ACC2K823_PERAE</name>
<dbReference type="Proteomes" id="UP001234297">
    <property type="component" value="Chromosome 4"/>
</dbReference>
<keyword evidence="2" id="KW-1185">Reference proteome</keyword>
<organism evidence="1 2">
    <name type="scientific">Persea americana</name>
    <name type="common">Avocado</name>
    <dbReference type="NCBI Taxonomy" id="3435"/>
    <lineage>
        <taxon>Eukaryota</taxon>
        <taxon>Viridiplantae</taxon>
        <taxon>Streptophyta</taxon>
        <taxon>Embryophyta</taxon>
        <taxon>Tracheophyta</taxon>
        <taxon>Spermatophyta</taxon>
        <taxon>Magnoliopsida</taxon>
        <taxon>Magnoliidae</taxon>
        <taxon>Laurales</taxon>
        <taxon>Lauraceae</taxon>
        <taxon>Persea</taxon>
    </lineage>
</organism>
<dbReference type="EMBL" id="CM056812">
    <property type="protein sequence ID" value="KAJ8617137.1"/>
    <property type="molecule type" value="Genomic_DNA"/>
</dbReference>
<sequence>MGTEEKIERLVDGYAGSWWVPHNRTGIYYPIGQERVMENVPIEAAKFAEVIHCFTSREAVHVLGGRERFPKPLIDRKNAASSSSSANHPQICTEFETLDLRKPPPKP</sequence>
<gene>
    <name evidence="1" type="ORF">MRB53_013323</name>
</gene>
<protein>
    <submittedName>
        <fullName evidence="1">Uncharacterized protein</fullName>
    </submittedName>
</protein>